<feature type="transmembrane region" description="Helical" evidence="5">
    <location>
        <begin position="31"/>
        <end position="51"/>
    </location>
</feature>
<gene>
    <name evidence="6" type="ORF">GCM10025862_25610</name>
</gene>
<evidence type="ECO:0000313" key="7">
    <source>
        <dbReference type="Proteomes" id="UP001157109"/>
    </source>
</evidence>
<dbReference type="Pfam" id="PF01566">
    <property type="entry name" value="Nramp"/>
    <property type="match status" value="1"/>
</dbReference>
<evidence type="ECO:0000313" key="6">
    <source>
        <dbReference type="EMBL" id="GMA20540.1"/>
    </source>
</evidence>
<evidence type="ECO:0000256" key="3">
    <source>
        <dbReference type="ARBA" id="ARBA00022989"/>
    </source>
</evidence>
<accession>A0ABQ6HQQ4</accession>
<comment type="subcellular location">
    <subcellularLocation>
        <location evidence="1">Membrane</location>
        <topology evidence="1">Multi-pass membrane protein</topology>
    </subcellularLocation>
</comment>
<evidence type="ECO:0000256" key="1">
    <source>
        <dbReference type="ARBA" id="ARBA00004141"/>
    </source>
</evidence>
<dbReference type="PANTHER" id="PTHR11706">
    <property type="entry name" value="SOLUTE CARRIER PROTEIN FAMILY 11 MEMBER"/>
    <property type="match status" value="1"/>
</dbReference>
<dbReference type="Proteomes" id="UP001157109">
    <property type="component" value="Unassembled WGS sequence"/>
</dbReference>
<dbReference type="PANTHER" id="PTHR11706:SF3">
    <property type="entry name" value="METAL ION TRANSPORT PROTEIN"/>
    <property type="match status" value="1"/>
</dbReference>
<feature type="transmembrane region" description="Helical" evidence="5">
    <location>
        <begin position="57"/>
        <end position="77"/>
    </location>
</feature>
<evidence type="ECO:0000256" key="5">
    <source>
        <dbReference type="SAM" id="Phobius"/>
    </source>
</evidence>
<feature type="transmembrane region" description="Helical" evidence="5">
    <location>
        <begin position="200"/>
        <end position="221"/>
    </location>
</feature>
<keyword evidence="4 5" id="KW-0472">Membrane</keyword>
<dbReference type="EMBL" id="BSUJ01000001">
    <property type="protein sequence ID" value="GMA20540.1"/>
    <property type="molecule type" value="Genomic_DNA"/>
</dbReference>
<dbReference type="NCBIfam" id="NF037982">
    <property type="entry name" value="Nramp_1"/>
    <property type="match status" value="1"/>
</dbReference>
<evidence type="ECO:0000256" key="2">
    <source>
        <dbReference type="ARBA" id="ARBA00022692"/>
    </source>
</evidence>
<keyword evidence="3 5" id="KW-1133">Transmembrane helix</keyword>
<reference evidence="7" key="1">
    <citation type="journal article" date="2019" name="Int. J. Syst. Evol. Microbiol.">
        <title>The Global Catalogue of Microorganisms (GCM) 10K type strain sequencing project: providing services to taxonomists for standard genome sequencing and annotation.</title>
        <authorList>
            <consortium name="The Broad Institute Genomics Platform"/>
            <consortium name="The Broad Institute Genome Sequencing Center for Infectious Disease"/>
            <person name="Wu L."/>
            <person name="Ma J."/>
        </authorList>
    </citation>
    <scope>NUCLEOTIDE SEQUENCE [LARGE SCALE GENOMIC DNA]</scope>
    <source>
        <strain evidence="7">NBRC 105830</strain>
    </source>
</reference>
<dbReference type="InterPro" id="IPR001046">
    <property type="entry name" value="NRAMP_fam"/>
</dbReference>
<keyword evidence="7" id="KW-1185">Reference proteome</keyword>
<keyword evidence="2 5" id="KW-0812">Transmembrane</keyword>
<proteinExistence type="predicted"/>
<feature type="transmembrane region" description="Helical" evidence="5">
    <location>
        <begin position="160"/>
        <end position="180"/>
    </location>
</feature>
<sequence length="245" mass="25542">MPPSSAHPAPSDTSAADGTGKAPGWKLIGPGLVVAATGVGAADLVATLIAGQKYGYALLWCVLLGCVMKIVLVEGAGRYSLATGNTIYEGWSTLGRWTHWYFGPYIVIWGFVYGAAAMAGTGLPLHSLFPFLSVPTWGILSGLIGLALVWWGHYALFEKICAALVGLMFISMVGAALLTLPNLPDLLTGLVPTVPPGSLVNVLSVAGGVGGTITLAAYGYWIREKGWDSPATCASCAWTTRWPTS</sequence>
<feature type="transmembrane region" description="Helical" evidence="5">
    <location>
        <begin position="128"/>
        <end position="151"/>
    </location>
</feature>
<comment type="caution">
    <text evidence="6">The sequence shown here is derived from an EMBL/GenBank/DDBJ whole genome shotgun (WGS) entry which is preliminary data.</text>
</comment>
<evidence type="ECO:0000256" key="4">
    <source>
        <dbReference type="ARBA" id="ARBA00023136"/>
    </source>
</evidence>
<name>A0ABQ6HQQ4_9MICO</name>
<protein>
    <recommendedName>
        <fullName evidence="8">Divalent metal cation transporter</fullName>
    </recommendedName>
</protein>
<feature type="transmembrane region" description="Helical" evidence="5">
    <location>
        <begin position="98"/>
        <end position="116"/>
    </location>
</feature>
<evidence type="ECO:0008006" key="8">
    <source>
        <dbReference type="Google" id="ProtNLM"/>
    </source>
</evidence>
<organism evidence="6 7">
    <name type="scientific">Arsenicicoccus piscis</name>
    <dbReference type="NCBI Taxonomy" id="673954"/>
    <lineage>
        <taxon>Bacteria</taxon>
        <taxon>Bacillati</taxon>
        <taxon>Actinomycetota</taxon>
        <taxon>Actinomycetes</taxon>
        <taxon>Micrococcales</taxon>
        <taxon>Intrasporangiaceae</taxon>
        <taxon>Arsenicicoccus</taxon>
    </lineage>
</organism>